<comment type="similarity">
    <text evidence="2">Belongs to the peptidase S26 family. IMP2 subfamily.</text>
</comment>
<keyword evidence="10" id="KW-0496">Mitochondrion</keyword>
<reference evidence="13" key="2">
    <citation type="submission" date="2014-07" db="EMBL/GenBank/DDBJ databases">
        <authorList>
            <person name="Hull J."/>
        </authorList>
    </citation>
    <scope>NUCLEOTIDE SEQUENCE</scope>
</reference>
<sequence length="119" mass="13861">MLLHFFFFTKNYQRRDTHSIYHQQVVCFRSPTDPAKIFIKRVLAKEGEWIPVDQDGITVPFQVPKGHTWVEGDNTFHSYDSRLLGPIPLGLMLGKATHVVWPPHKFSKIDTTVTERRNV</sequence>
<evidence type="ECO:0000256" key="9">
    <source>
        <dbReference type="ARBA" id="ARBA00022989"/>
    </source>
</evidence>
<comment type="subcellular location">
    <subcellularLocation>
        <location evidence="1">Mitochondrion inner membrane</location>
        <topology evidence="1">Single-pass membrane protein</topology>
    </subcellularLocation>
</comment>
<dbReference type="InterPro" id="IPR037730">
    <property type="entry name" value="IMP2"/>
</dbReference>
<dbReference type="CDD" id="cd06530">
    <property type="entry name" value="S26_SPase_I"/>
    <property type="match status" value="1"/>
</dbReference>
<protein>
    <recommendedName>
        <fullName evidence="4">Mitochondrial inner membrane protease subunit 2</fullName>
    </recommendedName>
</protein>
<dbReference type="InterPro" id="IPR036286">
    <property type="entry name" value="LexA/Signal_pep-like_sf"/>
</dbReference>
<dbReference type="AlphaFoldDB" id="A0A0A9W6C1"/>
<keyword evidence="6" id="KW-0812">Transmembrane</keyword>
<dbReference type="GO" id="GO:0006627">
    <property type="term" value="P:protein processing involved in protein targeting to mitochondrion"/>
    <property type="evidence" value="ECO:0007669"/>
    <property type="project" value="InterPro"/>
</dbReference>
<evidence type="ECO:0000256" key="4">
    <source>
        <dbReference type="ARBA" id="ARBA00013650"/>
    </source>
</evidence>
<dbReference type="EMBL" id="GBHO01041576">
    <property type="protein sequence ID" value="JAG02028.1"/>
    <property type="molecule type" value="Transcribed_RNA"/>
</dbReference>
<evidence type="ECO:0000256" key="3">
    <source>
        <dbReference type="ARBA" id="ARBA00011805"/>
    </source>
</evidence>
<keyword evidence="9" id="KW-1133">Transmembrane helix</keyword>
<feature type="domain" description="Peptidase S26" evidence="12">
    <location>
        <begin position="62"/>
        <end position="101"/>
    </location>
</feature>
<organism evidence="13">
    <name type="scientific">Lygus hesperus</name>
    <name type="common">Western plant bug</name>
    <dbReference type="NCBI Taxonomy" id="30085"/>
    <lineage>
        <taxon>Eukaryota</taxon>
        <taxon>Metazoa</taxon>
        <taxon>Ecdysozoa</taxon>
        <taxon>Arthropoda</taxon>
        <taxon>Hexapoda</taxon>
        <taxon>Insecta</taxon>
        <taxon>Pterygota</taxon>
        <taxon>Neoptera</taxon>
        <taxon>Paraneoptera</taxon>
        <taxon>Hemiptera</taxon>
        <taxon>Heteroptera</taxon>
        <taxon>Panheteroptera</taxon>
        <taxon>Cimicomorpha</taxon>
        <taxon>Miridae</taxon>
        <taxon>Mirini</taxon>
        <taxon>Lygus</taxon>
    </lineage>
</organism>
<gene>
    <name evidence="13" type="primary">IMP2_0</name>
    <name evidence="13" type="ORF">CM83_8141</name>
</gene>
<evidence type="ECO:0000259" key="12">
    <source>
        <dbReference type="Pfam" id="PF10502"/>
    </source>
</evidence>
<evidence type="ECO:0000256" key="5">
    <source>
        <dbReference type="ARBA" id="ARBA00022670"/>
    </source>
</evidence>
<dbReference type="GO" id="GO:0042720">
    <property type="term" value="C:mitochondrial inner membrane peptidase complex"/>
    <property type="evidence" value="ECO:0007669"/>
    <property type="project" value="InterPro"/>
</dbReference>
<keyword evidence="8" id="KW-0378">Hydrolase</keyword>
<keyword evidence="11" id="KW-0472">Membrane</keyword>
<name>A0A0A9W6C1_LYGHE</name>
<keyword evidence="5 13" id="KW-0645">Protease</keyword>
<dbReference type="InterPro" id="IPR000223">
    <property type="entry name" value="Pept_S26A_signal_pept_1"/>
</dbReference>
<dbReference type="PANTHER" id="PTHR46041">
    <property type="entry name" value="MITOCHONDRIAL INNER MEMBRANE PROTEASE SUBUNIT 2"/>
    <property type="match status" value="1"/>
</dbReference>
<dbReference type="SUPFAM" id="SSF51306">
    <property type="entry name" value="LexA/Signal peptidase"/>
    <property type="match status" value="1"/>
</dbReference>
<reference evidence="13" key="1">
    <citation type="journal article" date="2014" name="PLoS ONE">
        <title>Transcriptome-Based Identification of ABC Transporters in the Western Tarnished Plant Bug Lygus hesperus.</title>
        <authorList>
            <person name="Hull J.J."/>
            <person name="Chaney K."/>
            <person name="Geib S.M."/>
            <person name="Fabrick J.A."/>
            <person name="Brent C.S."/>
            <person name="Walsh D."/>
            <person name="Lavine L.C."/>
        </authorList>
    </citation>
    <scope>NUCLEOTIDE SEQUENCE</scope>
</reference>
<comment type="subunit">
    <text evidence="3">Heterodimer of 2 subunits, IMMPL1 and IMMPL2.</text>
</comment>
<dbReference type="GO" id="GO:0004252">
    <property type="term" value="F:serine-type endopeptidase activity"/>
    <property type="evidence" value="ECO:0007669"/>
    <property type="project" value="InterPro"/>
</dbReference>
<accession>A0A0A9W6C1</accession>
<evidence type="ECO:0000256" key="10">
    <source>
        <dbReference type="ARBA" id="ARBA00023128"/>
    </source>
</evidence>
<evidence type="ECO:0000256" key="8">
    <source>
        <dbReference type="ARBA" id="ARBA00022801"/>
    </source>
</evidence>
<dbReference type="PRINTS" id="PR00727">
    <property type="entry name" value="LEADERPTASE"/>
</dbReference>
<dbReference type="InterPro" id="IPR019533">
    <property type="entry name" value="Peptidase_S26"/>
</dbReference>
<proteinExistence type="inferred from homology"/>
<evidence type="ECO:0000256" key="2">
    <source>
        <dbReference type="ARBA" id="ARBA00007066"/>
    </source>
</evidence>
<dbReference type="GO" id="GO:0006465">
    <property type="term" value="P:signal peptide processing"/>
    <property type="evidence" value="ECO:0007669"/>
    <property type="project" value="InterPro"/>
</dbReference>
<evidence type="ECO:0000256" key="1">
    <source>
        <dbReference type="ARBA" id="ARBA00004434"/>
    </source>
</evidence>
<dbReference type="PANTHER" id="PTHR46041:SF2">
    <property type="entry name" value="MITOCHONDRIAL INNER MEMBRANE PROTEASE SUBUNIT 2"/>
    <property type="match status" value="1"/>
</dbReference>
<evidence type="ECO:0000256" key="7">
    <source>
        <dbReference type="ARBA" id="ARBA00022792"/>
    </source>
</evidence>
<evidence type="ECO:0000256" key="6">
    <source>
        <dbReference type="ARBA" id="ARBA00022692"/>
    </source>
</evidence>
<dbReference type="Pfam" id="PF10502">
    <property type="entry name" value="Peptidase_S26"/>
    <property type="match status" value="1"/>
</dbReference>
<evidence type="ECO:0000313" key="13">
    <source>
        <dbReference type="EMBL" id="JAG02028.1"/>
    </source>
</evidence>
<keyword evidence="7" id="KW-0999">Mitochondrion inner membrane</keyword>
<evidence type="ECO:0000256" key="11">
    <source>
        <dbReference type="ARBA" id="ARBA00023136"/>
    </source>
</evidence>
<dbReference type="Gene3D" id="2.10.109.10">
    <property type="entry name" value="Umud Fragment, subunit A"/>
    <property type="match status" value="1"/>
</dbReference>